<dbReference type="Gene3D" id="3.40.50.720">
    <property type="entry name" value="NAD(P)-binding Rossmann-like Domain"/>
    <property type="match status" value="2"/>
</dbReference>
<organism evidence="4 5">
    <name type="scientific">Candidatus Saccharicenans subterraneus</name>
    <dbReference type="NCBI Taxonomy" id="2508984"/>
    <lineage>
        <taxon>Bacteria</taxon>
        <taxon>Candidatus Aminicenantota</taxon>
        <taxon>Candidatus Aminicenantia</taxon>
        <taxon>Candidatus Aminicenantales</taxon>
        <taxon>Candidatus Saccharicenantaceae</taxon>
        <taxon>Candidatus Saccharicenans</taxon>
    </lineage>
</organism>
<reference evidence="4 5" key="1">
    <citation type="submission" date="2018-08" db="EMBL/GenBank/DDBJ databases">
        <title>Genome analysis of the thermophilic bacterium of the candidate phylum Aminicenantes from deep subsurface aquifer revealed its physiology and ecological role.</title>
        <authorList>
            <person name="Kadnikov V.V."/>
            <person name="Mardanov A.V."/>
            <person name="Beletsky A.V."/>
            <person name="Karnachuk O.V."/>
            <person name="Ravin N.V."/>
        </authorList>
    </citation>
    <scope>NUCLEOTIDE SEQUENCE [LARGE SCALE GENOMIC DNA]</scope>
    <source>
        <strain evidence="4">BY38</strain>
    </source>
</reference>
<dbReference type="InterPro" id="IPR036291">
    <property type="entry name" value="NAD(P)-bd_dom_sf"/>
</dbReference>
<name>A0A3E2BJS6_9BACT</name>
<dbReference type="PANTHER" id="PTHR43026">
    <property type="entry name" value="2-HYDROXYACID DEHYDROGENASE HOMOLOG 1-RELATED"/>
    <property type="match status" value="1"/>
</dbReference>
<dbReference type="GO" id="GO:0051287">
    <property type="term" value="F:NAD binding"/>
    <property type="evidence" value="ECO:0007669"/>
    <property type="project" value="InterPro"/>
</dbReference>
<keyword evidence="2" id="KW-0520">NAD</keyword>
<evidence type="ECO:0000259" key="3">
    <source>
        <dbReference type="Pfam" id="PF02826"/>
    </source>
</evidence>
<accession>A0A3E2BJS6</accession>
<dbReference type="Proteomes" id="UP000257323">
    <property type="component" value="Unassembled WGS sequence"/>
</dbReference>
<comment type="caution">
    <text evidence="4">The sequence shown here is derived from an EMBL/GenBank/DDBJ whole genome shotgun (WGS) entry which is preliminary data.</text>
</comment>
<evidence type="ECO:0000256" key="1">
    <source>
        <dbReference type="ARBA" id="ARBA00005854"/>
    </source>
</evidence>
<comment type="similarity">
    <text evidence="1">Belongs to the D-isomer specific 2-hydroxyacid dehydrogenase family.</text>
</comment>
<evidence type="ECO:0000313" key="4">
    <source>
        <dbReference type="EMBL" id="RFT14991.1"/>
    </source>
</evidence>
<dbReference type="Pfam" id="PF02826">
    <property type="entry name" value="2-Hacid_dh_C"/>
    <property type="match status" value="1"/>
</dbReference>
<feature type="domain" description="D-isomer specific 2-hydroxyacid dehydrogenase NAD-binding" evidence="3">
    <location>
        <begin position="103"/>
        <end position="286"/>
    </location>
</feature>
<dbReference type="InterPro" id="IPR006140">
    <property type="entry name" value="D-isomer_DH_NAD-bd"/>
</dbReference>
<dbReference type="InterPro" id="IPR058205">
    <property type="entry name" value="D-LDH-like"/>
</dbReference>
<gene>
    <name evidence="4" type="ORF">OP8BY_1101</name>
</gene>
<protein>
    <submittedName>
        <fullName evidence="4">D-3-phosphoglycerate dehydrogenase</fullName>
    </submittedName>
</protein>
<dbReference type="EMBL" id="QUAH01000014">
    <property type="protein sequence ID" value="RFT14991.1"/>
    <property type="molecule type" value="Genomic_DNA"/>
</dbReference>
<dbReference type="SUPFAM" id="SSF51735">
    <property type="entry name" value="NAD(P)-binding Rossmann-fold domains"/>
    <property type="match status" value="1"/>
</dbReference>
<dbReference type="GO" id="GO:0008720">
    <property type="term" value="F:D-lactate dehydrogenase (NAD+) activity"/>
    <property type="evidence" value="ECO:0007669"/>
    <property type="project" value="TreeGrafter"/>
</dbReference>
<sequence>MYFYEVFEEEARLIKSLIGERLEFGLTDRTIQESGHREPPARLISVRTQSVIPVEWQDRLSGVLSRTTGFDNLKAFRRAISLPVALGYLEEYATRAVAEQAILMMLALLRKLPRQMKQFRHFDRDGLTGAEARGRRLLVVGVGRIGGEIVKIGQGLGLQVRGVDIVRRHDFVEYVERDSGLAWADIVICAMNLTDENYHYFSYDLLKKCRPGVIFINVARGEHAPLADMLRLLKEEHLGGLGLDVFEDEPEVGTALRIGQIEKSERAAIVAELLGCPNVILTPHNAFNTEEALERKARFSVEEIFYFLEHGSFRNSV</sequence>
<evidence type="ECO:0000313" key="5">
    <source>
        <dbReference type="Proteomes" id="UP000257323"/>
    </source>
</evidence>
<dbReference type="AlphaFoldDB" id="A0A3E2BJS6"/>
<dbReference type="PANTHER" id="PTHR43026:SF1">
    <property type="entry name" value="2-HYDROXYACID DEHYDROGENASE HOMOLOG 1-RELATED"/>
    <property type="match status" value="1"/>
</dbReference>
<proteinExistence type="inferred from homology"/>
<evidence type="ECO:0000256" key="2">
    <source>
        <dbReference type="ARBA" id="ARBA00023027"/>
    </source>
</evidence>